<feature type="transmembrane region" description="Helical" evidence="1">
    <location>
        <begin position="15"/>
        <end position="34"/>
    </location>
</feature>
<dbReference type="Pfam" id="PF11127">
    <property type="entry name" value="YgaP-like_TM"/>
    <property type="match status" value="1"/>
</dbReference>
<keyword evidence="1" id="KW-1133">Transmembrane helix</keyword>
<feature type="domain" description="Inner membrane protein YgaP-like transmembrane" evidence="2">
    <location>
        <begin position="11"/>
        <end position="65"/>
    </location>
</feature>
<evidence type="ECO:0000313" key="4">
    <source>
        <dbReference type="Proteomes" id="UP001596484"/>
    </source>
</evidence>
<evidence type="ECO:0000259" key="2">
    <source>
        <dbReference type="Pfam" id="PF11127"/>
    </source>
</evidence>
<dbReference type="Proteomes" id="UP001596484">
    <property type="component" value="Unassembled WGS sequence"/>
</dbReference>
<reference evidence="4" key="1">
    <citation type="journal article" date="2019" name="Int. J. Syst. Evol. Microbiol.">
        <title>The Global Catalogue of Microorganisms (GCM) 10K type strain sequencing project: providing services to taxonomists for standard genome sequencing and annotation.</title>
        <authorList>
            <consortium name="The Broad Institute Genomics Platform"/>
            <consortium name="The Broad Institute Genome Sequencing Center for Infectious Disease"/>
            <person name="Wu L."/>
            <person name="Ma J."/>
        </authorList>
    </citation>
    <scope>NUCLEOTIDE SEQUENCE [LARGE SCALE GENOMIC DNA]</scope>
    <source>
        <strain evidence="4">ICMP 19430</strain>
    </source>
</reference>
<dbReference type="InterPro" id="IPR021309">
    <property type="entry name" value="YgaP-like_TM"/>
</dbReference>
<feature type="transmembrane region" description="Helical" evidence="1">
    <location>
        <begin position="40"/>
        <end position="63"/>
    </location>
</feature>
<dbReference type="EMBL" id="JBHTCS010000028">
    <property type="protein sequence ID" value="MFC7450802.1"/>
    <property type="molecule type" value="Genomic_DNA"/>
</dbReference>
<comment type="caution">
    <text evidence="3">The sequence shown here is derived from an EMBL/GenBank/DDBJ whole genome shotgun (WGS) entry which is preliminary data.</text>
</comment>
<keyword evidence="4" id="KW-1185">Reference proteome</keyword>
<keyword evidence="1" id="KW-0812">Transmembrane</keyword>
<dbReference type="Gene3D" id="6.10.140.1340">
    <property type="match status" value="1"/>
</dbReference>
<gene>
    <name evidence="3" type="ORF">ACFQS9_23155</name>
</gene>
<evidence type="ECO:0000313" key="3">
    <source>
        <dbReference type="EMBL" id="MFC7450802.1"/>
    </source>
</evidence>
<dbReference type="RefSeq" id="WP_378408898.1">
    <property type="nucleotide sequence ID" value="NZ_JBHTCS010000028.1"/>
</dbReference>
<protein>
    <submittedName>
        <fullName evidence="3">DUF2892 domain-containing protein</fullName>
    </submittedName>
</protein>
<accession>A0ABW2S4F4</accession>
<evidence type="ECO:0000256" key="1">
    <source>
        <dbReference type="SAM" id="Phobius"/>
    </source>
</evidence>
<name>A0ABW2S4F4_9NOCA</name>
<proteinExistence type="predicted"/>
<organism evidence="3 4">
    <name type="scientific">Rhodococcus daqingensis</name>
    <dbReference type="NCBI Taxonomy" id="2479363"/>
    <lineage>
        <taxon>Bacteria</taxon>
        <taxon>Bacillati</taxon>
        <taxon>Actinomycetota</taxon>
        <taxon>Actinomycetes</taxon>
        <taxon>Mycobacteriales</taxon>
        <taxon>Nocardiaceae</taxon>
        <taxon>Rhodococcus</taxon>
    </lineage>
</organism>
<sequence>MATLPRHQGWTVERLVPLLAGTMVLLSVALTVAFSSWWLILTGFVAANLLLYAAVGWCPASLLMQRLGLERVQDTTHTRNGDNS</sequence>
<keyword evidence="1" id="KW-0472">Membrane</keyword>